<feature type="compositionally biased region" description="Basic and acidic residues" evidence="2">
    <location>
        <begin position="786"/>
        <end position="803"/>
    </location>
</feature>
<feature type="compositionally biased region" description="Basic and acidic residues" evidence="2">
    <location>
        <begin position="421"/>
        <end position="442"/>
    </location>
</feature>
<feature type="compositionally biased region" description="Polar residues" evidence="2">
    <location>
        <begin position="883"/>
        <end position="894"/>
    </location>
</feature>
<feature type="compositionally biased region" description="Basic and acidic residues" evidence="2">
    <location>
        <begin position="616"/>
        <end position="631"/>
    </location>
</feature>
<gene>
    <name evidence="4" type="ORF">GQ602_000842</name>
</gene>
<feature type="zinc finger region" description="C3H1-type" evidence="1">
    <location>
        <begin position="952"/>
        <end position="980"/>
    </location>
</feature>
<accession>A0A8H4VGM2</accession>
<feature type="region of interest" description="Disordered" evidence="2">
    <location>
        <begin position="143"/>
        <end position="201"/>
    </location>
</feature>
<feature type="compositionally biased region" description="Polar residues" evidence="2">
    <location>
        <begin position="150"/>
        <end position="175"/>
    </location>
</feature>
<feature type="region of interest" description="Disordered" evidence="2">
    <location>
        <begin position="287"/>
        <end position="718"/>
    </location>
</feature>
<feature type="compositionally biased region" description="Basic and acidic residues" evidence="2">
    <location>
        <begin position="456"/>
        <end position="480"/>
    </location>
</feature>
<feature type="region of interest" description="Disordered" evidence="2">
    <location>
        <begin position="738"/>
        <end position="906"/>
    </location>
</feature>
<protein>
    <submittedName>
        <fullName evidence="4">Protein red1</fullName>
    </submittedName>
</protein>
<keyword evidence="1" id="KW-0479">Metal-binding</keyword>
<feature type="compositionally biased region" description="Low complexity" evidence="2">
    <location>
        <begin position="401"/>
        <end position="420"/>
    </location>
</feature>
<dbReference type="AlphaFoldDB" id="A0A8H4VGM2"/>
<feature type="compositionally biased region" description="Acidic residues" evidence="2">
    <location>
        <begin position="552"/>
        <end position="563"/>
    </location>
</feature>
<feature type="compositionally biased region" description="Polar residues" evidence="2">
    <location>
        <begin position="638"/>
        <end position="648"/>
    </location>
</feature>
<comment type="caution">
    <text evidence="4">The sequence shown here is derived from an EMBL/GenBank/DDBJ whole genome shotgun (WGS) entry which is preliminary data.</text>
</comment>
<dbReference type="GO" id="GO:0008270">
    <property type="term" value="F:zinc ion binding"/>
    <property type="evidence" value="ECO:0007669"/>
    <property type="project" value="UniProtKB-KW"/>
</dbReference>
<feature type="domain" description="C3H1-type" evidence="3">
    <location>
        <begin position="952"/>
        <end position="980"/>
    </location>
</feature>
<dbReference type="OrthoDB" id="1922977at2759"/>
<feature type="compositionally biased region" description="Basic and acidic residues" evidence="2">
    <location>
        <begin position="368"/>
        <end position="381"/>
    </location>
</feature>
<feature type="compositionally biased region" description="Polar residues" evidence="2">
    <location>
        <begin position="26"/>
        <end position="49"/>
    </location>
</feature>
<evidence type="ECO:0000313" key="4">
    <source>
        <dbReference type="EMBL" id="KAF4595229.1"/>
    </source>
</evidence>
<feature type="compositionally biased region" description="Low complexity" evidence="2">
    <location>
        <begin position="487"/>
        <end position="502"/>
    </location>
</feature>
<reference evidence="4 5" key="1">
    <citation type="journal article" date="2020" name="G3 (Bethesda)">
        <title>Genetic Underpinnings of Host Manipulation by Ophiocordyceps as Revealed by Comparative Transcriptomics.</title>
        <authorList>
            <person name="Will I."/>
            <person name="Das B."/>
            <person name="Trinh T."/>
            <person name="Brachmann A."/>
            <person name="Ohm R.A."/>
            <person name="de Bekker C."/>
        </authorList>
    </citation>
    <scope>NUCLEOTIDE SEQUENCE [LARGE SCALE GENOMIC DNA]</scope>
    <source>
        <strain evidence="4 5">EC05</strain>
    </source>
</reference>
<feature type="compositionally biased region" description="Low complexity" evidence="2">
    <location>
        <begin position="510"/>
        <end position="520"/>
    </location>
</feature>
<organism evidence="4 5">
    <name type="scientific">Ophiocordyceps camponoti-floridani</name>
    <dbReference type="NCBI Taxonomy" id="2030778"/>
    <lineage>
        <taxon>Eukaryota</taxon>
        <taxon>Fungi</taxon>
        <taxon>Dikarya</taxon>
        <taxon>Ascomycota</taxon>
        <taxon>Pezizomycotina</taxon>
        <taxon>Sordariomycetes</taxon>
        <taxon>Hypocreomycetidae</taxon>
        <taxon>Hypocreales</taxon>
        <taxon>Ophiocordycipitaceae</taxon>
        <taxon>Ophiocordyceps</taxon>
    </lineage>
</organism>
<evidence type="ECO:0000259" key="3">
    <source>
        <dbReference type="PROSITE" id="PS50103"/>
    </source>
</evidence>
<dbReference type="PROSITE" id="PS50103">
    <property type="entry name" value="ZF_C3H1"/>
    <property type="match status" value="1"/>
</dbReference>
<keyword evidence="5" id="KW-1185">Reference proteome</keyword>
<dbReference type="EMBL" id="JAACLJ010000001">
    <property type="protein sequence ID" value="KAF4595229.1"/>
    <property type="molecule type" value="Genomic_DNA"/>
</dbReference>
<evidence type="ECO:0000256" key="2">
    <source>
        <dbReference type="SAM" id="MobiDB-lite"/>
    </source>
</evidence>
<keyword evidence="1" id="KW-0862">Zinc</keyword>
<name>A0A8H4VGM2_9HYPO</name>
<feature type="compositionally biased region" description="Polar residues" evidence="2">
    <location>
        <begin position="576"/>
        <end position="587"/>
    </location>
</feature>
<proteinExistence type="predicted"/>
<keyword evidence="1" id="KW-0863">Zinc-finger</keyword>
<feature type="compositionally biased region" description="Acidic residues" evidence="2">
    <location>
        <begin position="105"/>
        <end position="115"/>
    </location>
</feature>
<dbReference type="Proteomes" id="UP000562929">
    <property type="component" value="Unassembled WGS sequence"/>
</dbReference>
<dbReference type="InterPro" id="IPR000571">
    <property type="entry name" value="Znf_CCCH"/>
</dbReference>
<feature type="region of interest" description="Disordered" evidence="2">
    <location>
        <begin position="1"/>
        <end position="122"/>
    </location>
</feature>
<evidence type="ECO:0000313" key="5">
    <source>
        <dbReference type="Proteomes" id="UP000562929"/>
    </source>
</evidence>
<sequence length="1054" mass="112401">MSRFGGRGRGGPRRYHALPSRPSFPQAISPSQIDSSGVATSGQGNSLNFPRNVIPGLGLGLSSGSPAQQPYRAGIMASQPPRPDSDTNKTAVAVGVTASRNSASEEGEVSEVSDDDIYKNNTAVNEPQTGFAAKAHQGTIRLPTLGRGNNAISPTQASPAGQTNGSRQRSGSYSPHLSPREIDNAHSSTQQNKRDLLGPTPAALGLPVAPISGTARTIHADQNLVENPTDTGLLQARKKAKDAILQLVPLNIRFEDYLKEGIDGAILGNLFGELELNYVDDAVRRPQQKTQDITMTDAPAAPKAQEDNAGKAKLLPSGPTIGNSSKVTDNPLKVIDDPPKVIGNPPQVIDNPPKVIENPPKVTGNPDKVTDKSEERKDRIARLLAAKGSKAIGADSDPSRPTATSSTPTSAKTASSSQKAQSEKSKLIQQKMRELQKARESLTRSQSQQESPKVGNEGEKPSARDAAADEIASKESRDFLQRLSENGKPAGSGKPSPSSTPGLLISATRQPSQSSDSPSQPIRPTSSLADRSVKTVSRPFGQTPSRPLLIDVSDDDDDTEMDVDSPIRPLGDDPDSSTQRAAVSNVRSRQDHTPASAGTPSRSLAHGGENLASMNKKIEAMKRRIAEAEARKRIKLSAQASPATSPQYDGSRCVSVEAGSMPRDLAAPASSSEGNRSPPAINSPATVPRERPIRPAKSSRARRGRSVTASERLPFIEARRKEQLLKLKTLQSEMARIEQDIAQSMEEEEALKQDLAASDSGSDERQDDALAEAGLSVSAQPNGESSKSRDMSEELSDKNKGKATDVPVPETTEAAQGGSDASKLTDAAPTVVTTDEAHESSEEADVDVVMEDRDSGQDSDNYEPPEANGNGLEASPAEPTVETRATTQNCQSSAPEGVSTVAPTKAAERASDGGFVPYETPLQCFRAFRFHPEFGKHVGGGLRSLTYSNKIDVRKQVCPDELAGQPCPRGNECEYQHFESMRAPDDQILLQLGAAGHYQEAQRQEYIAGLRELLTDLRNRKVKDFNTISQGIIDYRARFLGDATKILPLGGVSL</sequence>
<evidence type="ECO:0000256" key="1">
    <source>
        <dbReference type="PROSITE-ProRule" id="PRU00723"/>
    </source>
</evidence>